<proteinExistence type="predicted"/>
<feature type="compositionally biased region" description="Low complexity" evidence="1">
    <location>
        <begin position="116"/>
        <end position="126"/>
    </location>
</feature>
<keyword evidence="2" id="KW-0812">Transmembrane</keyword>
<reference evidence="3" key="1">
    <citation type="submission" date="2020-01" db="EMBL/GenBank/DDBJ databases">
        <title>Development of genomics and gene disruption for Polysphondylium violaceum indicates a role for the polyketide synthase stlB in stalk morphogenesis.</title>
        <authorList>
            <person name="Narita B."/>
            <person name="Kawabe Y."/>
            <person name="Kin K."/>
            <person name="Saito T."/>
            <person name="Gibbs R."/>
            <person name="Kuspa A."/>
            <person name="Muzny D."/>
            <person name="Queller D."/>
            <person name="Richards S."/>
            <person name="Strassman J."/>
            <person name="Sucgang R."/>
            <person name="Worley K."/>
            <person name="Schaap P."/>
        </authorList>
    </citation>
    <scope>NUCLEOTIDE SEQUENCE</scope>
    <source>
        <strain evidence="3">QSvi11</strain>
    </source>
</reference>
<evidence type="ECO:0000256" key="1">
    <source>
        <dbReference type="SAM" id="MobiDB-lite"/>
    </source>
</evidence>
<keyword evidence="4" id="KW-1185">Reference proteome</keyword>
<evidence type="ECO:0000313" key="4">
    <source>
        <dbReference type="Proteomes" id="UP000695562"/>
    </source>
</evidence>
<dbReference type="InterPro" id="IPR011990">
    <property type="entry name" value="TPR-like_helical_dom_sf"/>
</dbReference>
<feature type="region of interest" description="Disordered" evidence="1">
    <location>
        <begin position="55"/>
        <end position="82"/>
    </location>
</feature>
<accession>A0A8J4Q1X1</accession>
<dbReference type="EMBL" id="AJWJ01000247">
    <property type="protein sequence ID" value="KAF2072791.1"/>
    <property type="molecule type" value="Genomic_DNA"/>
</dbReference>
<dbReference type="Gene3D" id="1.25.40.10">
    <property type="entry name" value="Tetratricopeptide repeat domain"/>
    <property type="match status" value="1"/>
</dbReference>
<dbReference type="OrthoDB" id="21278at2759"/>
<feature type="compositionally biased region" description="Acidic residues" evidence="1">
    <location>
        <begin position="140"/>
        <end position="162"/>
    </location>
</feature>
<feature type="region of interest" description="Disordered" evidence="1">
    <location>
        <begin position="105"/>
        <end position="170"/>
    </location>
</feature>
<dbReference type="Proteomes" id="UP000695562">
    <property type="component" value="Unassembled WGS sequence"/>
</dbReference>
<evidence type="ECO:0008006" key="5">
    <source>
        <dbReference type="Google" id="ProtNLM"/>
    </source>
</evidence>
<feature type="compositionally biased region" description="Polar residues" evidence="1">
    <location>
        <begin position="105"/>
        <end position="115"/>
    </location>
</feature>
<dbReference type="AlphaFoldDB" id="A0A8J4Q1X1"/>
<feature type="compositionally biased region" description="Low complexity" evidence="1">
    <location>
        <begin position="10"/>
        <end position="19"/>
    </location>
</feature>
<dbReference type="SUPFAM" id="SSF48452">
    <property type="entry name" value="TPR-like"/>
    <property type="match status" value="1"/>
</dbReference>
<organism evidence="3 4">
    <name type="scientific">Polysphondylium violaceum</name>
    <dbReference type="NCBI Taxonomy" id="133409"/>
    <lineage>
        <taxon>Eukaryota</taxon>
        <taxon>Amoebozoa</taxon>
        <taxon>Evosea</taxon>
        <taxon>Eumycetozoa</taxon>
        <taxon>Dictyostelia</taxon>
        <taxon>Dictyosteliales</taxon>
        <taxon>Dictyosteliaceae</taxon>
        <taxon>Polysphondylium</taxon>
    </lineage>
</organism>
<keyword evidence="2" id="KW-0472">Membrane</keyword>
<feature type="region of interest" description="Disordered" evidence="1">
    <location>
        <begin position="1"/>
        <end position="22"/>
    </location>
</feature>
<evidence type="ECO:0000313" key="3">
    <source>
        <dbReference type="EMBL" id="KAF2072791.1"/>
    </source>
</evidence>
<gene>
    <name evidence="3" type="ORF">CYY_005892</name>
</gene>
<protein>
    <recommendedName>
        <fullName evidence="5">TPR repeat-containing protein</fullName>
    </recommendedName>
</protein>
<sequence>MDYVSDCQQNNNNSNNRNSNRIDDILNRTNHLDHIYINSSSASNRIVYQEFEMQHKQDGGGDDGDDDVLLKQQQQQQQQQDSIDNIEFDQDEQYCNYKQGSIVDNDQINSSFNPFDNNNNNNNNNNDQDDDIGQQKEIEGKEDDNDDDDDDEIDQVKEDDEINNSSNSRNSIYHYQQQQQQYYRHPFSYSSLLMNVGLFMLFIAIFIVNDSLKENYIMKKDSNANQYQHRQQQQQQQQQQQHQYSAYYQSLLKRETDLKDLLDKYEKSNKLGDLDQSLSVLNSVIRLSPRYCAAIFRIAQILNMKTQFENAENMYIRALECERWLKLEYIIELVLFYNSNERYQESYALSSRAILFFPNDYHLNKILNSTKDIILNRQYGDVNLDYQGRLLPYFSAIE</sequence>
<keyword evidence="2" id="KW-1133">Transmembrane helix</keyword>
<feature type="transmembrane region" description="Helical" evidence="2">
    <location>
        <begin position="187"/>
        <end position="208"/>
    </location>
</feature>
<comment type="caution">
    <text evidence="3">The sequence shown here is derived from an EMBL/GenBank/DDBJ whole genome shotgun (WGS) entry which is preliminary data.</text>
</comment>
<name>A0A8J4Q1X1_9MYCE</name>
<evidence type="ECO:0000256" key="2">
    <source>
        <dbReference type="SAM" id="Phobius"/>
    </source>
</evidence>
<feature type="compositionally biased region" description="Low complexity" evidence="1">
    <location>
        <begin position="70"/>
        <end position="81"/>
    </location>
</feature>